<name>D4AP38_ARTBC</name>
<proteinExistence type="predicted"/>
<organism evidence="1 2">
    <name type="scientific">Arthroderma benhamiae (strain ATCC MYA-4681 / CBS 112371)</name>
    <name type="common">Trichophyton mentagrophytes</name>
    <dbReference type="NCBI Taxonomy" id="663331"/>
    <lineage>
        <taxon>Eukaryota</taxon>
        <taxon>Fungi</taxon>
        <taxon>Dikarya</taxon>
        <taxon>Ascomycota</taxon>
        <taxon>Pezizomycotina</taxon>
        <taxon>Eurotiomycetes</taxon>
        <taxon>Eurotiomycetidae</taxon>
        <taxon>Onygenales</taxon>
        <taxon>Arthrodermataceae</taxon>
        <taxon>Trichophyton</taxon>
    </lineage>
</organism>
<reference evidence="2" key="1">
    <citation type="journal article" date="2011" name="Genome Biol.">
        <title>Comparative and functional genomics provide insights into the pathogenicity of dermatophytic fungi.</title>
        <authorList>
            <person name="Burmester A."/>
            <person name="Shelest E."/>
            <person name="Gloeckner G."/>
            <person name="Heddergott C."/>
            <person name="Schindler S."/>
            <person name="Staib P."/>
            <person name="Heidel A."/>
            <person name="Felder M."/>
            <person name="Petzold A."/>
            <person name="Szafranski K."/>
            <person name="Feuermann M."/>
            <person name="Pedruzzi I."/>
            <person name="Priebe S."/>
            <person name="Groth M."/>
            <person name="Winkler R."/>
            <person name="Li W."/>
            <person name="Kniemeyer O."/>
            <person name="Schroeckh V."/>
            <person name="Hertweck C."/>
            <person name="Hube B."/>
            <person name="White T.C."/>
            <person name="Platzer M."/>
            <person name="Guthke R."/>
            <person name="Heitman J."/>
            <person name="Woestemeyer J."/>
            <person name="Zipfel P.F."/>
            <person name="Monod M."/>
            <person name="Brakhage A.A."/>
        </authorList>
    </citation>
    <scope>NUCLEOTIDE SEQUENCE [LARGE SCALE GENOMIC DNA]</scope>
    <source>
        <strain evidence="2">ATCC MYA-4681 / CBS 112371</strain>
    </source>
</reference>
<dbReference type="KEGG" id="abe:ARB_06005"/>
<dbReference type="AlphaFoldDB" id="D4AP38"/>
<gene>
    <name evidence="1" type="ORF">ARB_06005</name>
</gene>
<dbReference type="GeneID" id="9525975"/>
<sequence>MALLLDDRERYTASFFALHDGLDNARLSRKVLSLAALSLVLTTSEEQPDIQRDAAVSHALRGYKTENDADHRVPDMSDGRPETQWAASPAASHEPVTFQCDGLRCKVHASLSRSSRGNSSTPLPIRCPGLLLTASLSRATSKRKGYLSACEGCSLSRIHLLNILLDHGCDFDCEKLPPQQHATQGASKSDPMLEQRWLSTSPSHRRLSVCCLSTTAVDFILRPPGISSFIFVSLEWRAKLFFPLPSRSLGTAAGRGQADFQACFFSSQFLLDRLLRHY</sequence>
<evidence type="ECO:0000313" key="2">
    <source>
        <dbReference type="Proteomes" id="UP000008866"/>
    </source>
</evidence>
<dbReference type="HOGENOM" id="CLU_1001050_0_0_1"/>
<protein>
    <submittedName>
        <fullName evidence="1">Uncharacterized protein</fullName>
    </submittedName>
</protein>
<dbReference type="eggNOG" id="ENOG502RQ90">
    <property type="taxonomic scope" value="Eukaryota"/>
</dbReference>
<dbReference type="Proteomes" id="UP000008866">
    <property type="component" value="Unassembled WGS sequence"/>
</dbReference>
<comment type="caution">
    <text evidence="1">The sequence shown here is derived from an EMBL/GenBank/DDBJ whole genome shotgun (WGS) entry which is preliminary data.</text>
</comment>
<keyword evidence="2" id="KW-1185">Reference proteome</keyword>
<accession>D4AP38</accession>
<dbReference type="EMBL" id="ABSU01000004">
    <property type="protein sequence ID" value="EFE35049.1"/>
    <property type="molecule type" value="Genomic_DNA"/>
</dbReference>
<dbReference type="RefSeq" id="XP_003015694.1">
    <property type="nucleotide sequence ID" value="XM_003015648.1"/>
</dbReference>
<evidence type="ECO:0000313" key="1">
    <source>
        <dbReference type="EMBL" id="EFE35049.1"/>
    </source>
</evidence>